<evidence type="ECO:0000256" key="7">
    <source>
        <dbReference type="ARBA" id="ARBA00023186"/>
    </source>
</evidence>
<dbReference type="InterPro" id="IPR037041">
    <property type="entry name" value="Trigger_fac_C_sf"/>
</dbReference>
<dbReference type="Proteomes" id="UP000030907">
    <property type="component" value="Chromosome"/>
</dbReference>
<comment type="catalytic activity">
    <reaction evidence="1 12 13">
        <text>[protein]-peptidylproline (omega=180) = [protein]-peptidylproline (omega=0)</text>
        <dbReference type="Rhea" id="RHEA:16237"/>
        <dbReference type="Rhea" id="RHEA-COMP:10747"/>
        <dbReference type="Rhea" id="RHEA-COMP:10748"/>
        <dbReference type="ChEBI" id="CHEBI:83833"/>
        <dbReference type="ChEBI" id="CHEBI:83834"/>
        <dbReference type="EC" id="5.2.1.8"/>
    </reaction>
</comment>
<dbReference type="SUPFAM" id="SSF102735">
    <property type="entry name" value="Trigger factor ribosome-binding domain"/>
    <property type="match status" value="1"/>
</dbReference>
<dbReference type="EMBL" id="CP009122">
    <property type="protein sequence ID" value="AJA09293.1"/>
    <property type="molecule type" value="Genomic_DNA"/>
</dbReference>
<dbReference type="Pfam" id="PF00254">
    <property type="entry name" value="FKBP_C"/>
    <property type="match status" value="1"/>
</dbReference>
<feature type="compositionally biased region" description="Basic residues" evidence="15">
    <location>
        <begin position="462"/>
        <end position="474"/>
    </location>
</feature>
<keyword evidence="18" id="KW-1185">Reference proteome</keyword>
<evidence type="ECO:0000256" key="2">
    <source>
        <dbReference type="ARBA" id="ARBA00005464"/>
    </source>
</evidence>
<dbReference type="GO" id="GO:0043335">
    <property type="term" value="P:protein unfolding"/>
    <property type="evidence" value="ECO:0007669"/>
    <property type="project" value="TreeGrafter"/>
</dbReference>
<keyword evidence="12" id="KW-0963">Cytoplasm</keyword>
<evidence type="ECO:0000256" key="5">
    <source>
        <dbReference type="ARBA" id="ARBA00022618"/>
    </source>
</evidence>
<evidence type="ECO:0000313" key="17">
    <source>
        <dbReference type="EMBL" id="AJA09293.1"/>
    </source>
</evidence>
<feature type="compositionally biased region" description="Basic residues" evidence="15">
    <location>
        <begin position="528"/>
        <end position="537"/>
    </location>
</feature>
<evidence type="ECO:0000256" key="8">
    <source>
        <dbReference type="ARBA" id="ARBA00023235"/>
    </source>
</evidence>
<dbReference type="GO" id="GO:0003755">
    <property type="term" value="F:peptidyl-prolyl cis-trans isomerase activity"/>
    <property type="evidence" value="ECO:0007669"/>
    <property type="project" value="UniProtKB-UniRule"/>
</dbReference>
<proteinExistence type="inferred from homology"/>
<dbReference type="InterPro" id="IPR036611">
    <property type="entry name" value="Trigger_fac_ribosome-bd_sf"/>
</dbReference>
<evidence type="ECO:0000256" key="9">
    <source>
        <dbReference type="ARBA" id="ARBA00023306"/>
    </source>
</evidence>
<reference evidence="17 18" key="1">
    <citation type="journal article" date="2015" name="Int. J. Syst. Evol. Microbiol.">
        <title>Description of Sphingopyxis fribergensis sp. nov. - a soil bacterium with the ability to degrade styrene and phenylacetic acid.</title>
        <authorList>
            <person name="Oelschlagel M."/>
            <person name="Ruckert C."/>
            <person name="Kalinowski J."/>
            <person name="Schmidt G."/>
            <person name="Schlomann M."/>
            <person name="Tischler D."/>
        </authorList>
    </citation>
    <scope>NUCLEOTIDE SEQUENCE [LARGE SCALE GENOMIC DNA]</scope>
    <source>
        <strain evidence="17 18">Kp5.2</strain>
    </source>
</reference>
<dbReference type="FunFam" id="3.10.50.40:FF:000001">
    <property type="entry name" value="Trigger factor"/>
    <property type="match status" value="1"/>
</dbReference>
<dbReference type="PANTHER" id="PTHR30560">
    <property type="entry name" value="TRIGGER FACTOR CHAPERONE AND PEPTIDYL-PROLYL CIS/TRANS ISOMERASE"/>
    <property type="match status" value="1"/>
</dbReference>
<accession>A0A0A7PJ98</accession>
<dbReference type="KEGG" id="sphk:SKP52_11985"/>
<dbReference type="InterPro" id="IPR005215">
    <property type="entry name" value="Trig_fac"/>
</dbReference>
<keyword evidence="8 12" id="KW-0413">Isomerase</keyword>
<dbReference type="SUPFAM" id="SSF109998">
    <property type="entry name" value="Triger factor/SurA peptide-binding domain-like"/>
    <property type="match status" value="1"/>
</dbReference>
<evidence type="ECO:0000256" key="12">
    <source>
        <dbReference type="HAMAP-Rule" id="MF_00303"/>
    </source>
</evidence>
<dbReference type="InterPro" id="IPR008880">
    <property type="entry name" value="Trigger_fac_C"/>
</dbReference>
<dbReference type="Gene3D" id="1.10.3120.10">
    <property type="entry name" value="Trigger factor, C-terminal domain"/>
    <property type="match status" value="1"/>
</dbReference>
<dbReference type="PANTHER" id="PTHR30560:SF3">
    <property type="entry name" value="TRIGGER FACTOR-LIKE PROTEIN TIG, CHLOROPLASTIC"/>
    <property type="match status" value="1"/>
</dbReference>
<dbReference type="InterPro" id="IPR008881">
    <property type="entry name" value="Trigger_fac_ribosome-bd_bac"/>
</dbReference>
<feature type="region of interest" description="Disordered" evidence="15">
    <location>
        <begin position="440"/>
        <end position="537"/>
    </location>
</feature>
<dbReference type="Pfam" id="PF05697">
    <property type="entry name" value="Trigger_N"/>
    <property type="match status" value="1"/>
</dbReference>
<dbReference type="HAMAP" id="MF_00303">
    <property type="entry name" value="Trigger_factor_Tig"/>
    <property type="match status" value="1"/>
</dbReference>
<comment type="function">
    <text evidence="10 12">Involved in protein export. Acts as a chaperone by maintaining the newly synthesized protein in an open conformation. Functions as a peptidyl-prolyl cis-trans isomerase.</text>
</comment>
<dbReference type="SUPFAM" id="SSF54534">
    <property type="entry name" value="FKBP-like"/>
    <property type="match status" value="1"/>
</dbReference>
<dbReference type="GO" id="GO:0051083">
    <property type="term" value="P:'de novo' cotranslational protein folding"/>
    <property type="evidence" value="ECO:0007669"/>
    <property type="project" value="TreeGrafter"/>
</dbReference>
<evidence type="ECO:0000256" key="13">
    <source>
        <dbReference type="PROSITE-ProRule" id="PRU00277"/>
    </source>
</evidence>
<feature type="domain" description="PPIase FKBP-type" evidence="16">
    <location>
        <begin position="164"/>
        <end position="249"/>
    </location>
</feature>
<evidence type="ECO:0000256" key="10">
    <source>
        <dbReference type="ARBA" id="ARBA00024849"/>
    </source>
</evidence>
<dbReference type="OrthoDB" id="9767721at2"/>
<evidence type="ECO:0000256" key="15">
    <source>
        <dbReference type="SAM" id="MobiDB-lite"/>
    </source>
</evidence>
<dbReference type="HOGENOM" id="CLU_033058_2_2_5"/>
<dbReference type="NCBIfam" id="TIGR00115">
    <property type="entry name" value="tig"/>
    <property type="match status" value="1"/>
</dbReference>
<evidence type="ECO:0000256" key="4">
    <source>
        <dbReference type="ARBA" id="ARBA00016902"/>
    </source>
</evidence>
<evidence type="ECO:0000256" key="6">
    <source>
        <dbReference type="ARBA" id="ARBA00023110"/>
    </source>
</evidence>
<dbReference type="GO" id="GO:0005737">
    <property type="term" value="C:cytoplasm"/>
    <property type="evidence" value="ECO:0007669"/>
    <property type="project" value="UniProtKB-SubCell"/>
</dbReference>
<evidence type="ECO:0000256" key="14">
    <source>
        <dbReference type="RuleBase" id="RU003914"/>
    </source>
</evidence>
<comment type="domain">
    <text evidence="12">Consists of 3 domains; the N-terminus binds the ribosome, the middle domain has PPIase activity, while the C-terminus has intrinsic chaperone activity on its own.</text>
</comment>
<sequence length="537" mass="58710">MKTVETLNEGLKREYRVTITAKDIDARVDDEVKSIAPTVRMPGFRPGKVPPNLIRKMHGPALSADALNKAIDAGVRDLMAKEKLRPALQPAVALDEGYEAGKDAEVTVSLEVLPNIETPSIEGLKLERLTVPADDKAVMAKIEEFAAQMKRFEEAPKTKKAAQGDQVIIDFAGSVDGVAFDGGTGEDMAVEIGSGQLIPGFEDQLVGVKTGDEKVLKVTFPDEYPVADLKGQPAEFAVTVKEVKVPAASKIDDEFAKTLGLESLDKLKELMKDQVEQELNGLTRTYMKRKLLDQLAASHDFEVPPTMVEAEFNQIWQQLEHEVSHEEDPEAAKAELENDRDDYRAIAVRRVRLGLLLSEIGQAHGVQVSQQEMQRLIAQAAQQYRPEDRTRFIEYVQQDALAAAQLRAPLYEDKVVDFLFEKAEISDRETTREELEAAIEADDDSGHVHGPGCGHDHDHDHKPAKKAAAKKPAAKKADVKEEAKAEEAPAKKAPAKKAEAKAEEKPAAEKKAAPAKAAADKAEPAKKAPAKKAAAKK</sequence>
<dbReference type="InterPro" id="IPR046357">
    <property type="entry name" value="PPIase_dom_sf"/>
</dbReference>
<dbReference type="GO" id="GO:0015031">
    <property type="term" value="P:protein transport"/>
    <property type="evidence" value="ECO:0007669"/>
    <property type="project" value="UniProtKB-UniRule"/>
</dbReference>
<comment type="subcellular location">
    <subcellularLocation>
        <location evidence="12">Cytoplasm</location>
    </subcellularLocation>
    <text evidence="12">About half TF is bound to the ribosome near the polypeptide exit tunnel while the other half is free in the cytoplasm.</text>
</comment>
<evidence type="ECO:0000256" key="11">
    <source>
        <dbReference type="ARBA" id="ARBA00029986"/>
    </source>
</evidence>
<dbReference type="InterPro" id="IPR027304">
    <property type="entry name" value="Trigger_fact/SurA_dom_sf"/>
</dbReference>
<dbReference type="RefSeq" id="WP_039580839.1">
    <property type="nucleotide sequence ID" value="NZ_CP009122.1"/>
</dbReference>
<comment type="similarity">
    <text evidence="2 12 14">Belongs to the FKBP-type PPIase family. Tig subfamily.</text>
</comment>
<dbReference type="InterPro" id="IPR001179">
    <property type="entry name" value="PPIase_FKBP_dom"/>
</dbReference>
<keyword evidence="5 12" id="KW-0132">Cell division</keyword>
<name>A0A0A7PJ98_9SPHN</name>
<keyword evidence="6 12" id="KW-0697">Rotamase</keyword>
<dbReference type="Gene3D" id="3.30.70.1050">
    <property type="entry name" value="Trigger factor ribosome-binding domain"/>
    <property type="match status" value="1"/>
</dbReference>
<dbReference type="GO" id="GO:0043022">
    <property type="term" value="F:ribosome binding"/>
    <property type="evidence" value="ECO:0007669"/>
    <property type="project" value="TreeGrafter"/>
</dbReference>
<evidence type="ECO:0000259" key="16">
    <source>
        <dbReference type="PROSITE" id="PS50059"/>
    </source>
</evidence>
<dbReference type="PROSITE" id="PS50059">
    <property type="entry name" value="FKBP_PPIASE"/>
    <property type="match status" value="1"/>
</dbReference>
<organism evidence="17 18">
    <name type="scientific">Sphingopyxis fribergensis</name>
    <dbReference type="NCBI Taxonomy" id="1515612"/>
    <lineage>
        <taxon>Bacteria</taxon>
        <taxon>Pseudomonadati</taxon>
        <taxon>Pseudomonadota</taxon>
        <taxon>Alphaproteobacteria</taxon>
        <taxon>Sphingomonadales</taxon>
        <taxon>Sphingomonadaceae</taxon>
        <taxon>Sphingopyxis</taxon>
    </lineage>
</organism>
<keyword evidence="7 12" id="KW-0143">Chaperone</keyword>
<protein>
    <recommendedName>
        <fullName evidence="4 12">Trigger factor</fullName>
        <shortName evidence="12">TF</shortName>
        <ecNumber evidence="3 12">5.2.1.8</ecNumber>
    </recommendedName>
    <alternativeName>
        <fullName evidence="11 12">PPIase</fullName>
    </alternativeName>
</protein>
<dbReference type="Gene3D" id="3.10.50.40">
    <property type="match status" value="1"/>
</dbReference>
<keyword evidence="9 12" id="KW-0131">Cell cycle</keyword>
<dbReference type="EC" id="5.2.1.8" evidence="3 12"/>
<feature type="compositionally biased region" description="Basic and acidic residues" evidence="15">
    <location>
        <begin position="475"/>
        <end position="526"/>
    </location>
</feature>
<dbReference type="Pfam" id="PF05698">
    <property type="entry name" value="Trigger_C"/>
    <property type="match status" value="1"/>
</dbReference>
<evidence type="ECO:0000256" key="3">
    <source>
        <dbReference type="ARBA" id="ARBA00013194"/>
    </source>
</evidence>
<evidence type="ECO:0000256" key="1">
    <source>
        <dbReference type="ARBA" id="ARBA00000971"/>
    </source>
</evidence>
<dbReference type="GO" id="GO:0051301">
    <property type="term" value="P:cell division"/>
    <property type="evidence" value="ECO:0007669"/>
    <property type="project" value="UniProtKB-KW"/>
</dbReference>
<dbReference type="STRING" id="1515612.SKP52_11985"/>
<dbReference type="AlphaFoldDB" id="A0A0A7PJ98"/>
<evidence type="ECO:0000313" key="18">
    <source>
        <dbReference type="Proteomes" id="UP000030907"/>
    </source>
</evidence>
<dbReference type="GO" id="GO:0044183">
    <property type="term" value="F:protein folding chaperone"/>
    <property type="evidence" value="ECO:0007669"/>
    <property type="project" value="TreeGrafter"/>
</dbReference>
<gene>
    <name evidence="12 17" type="primary">tig</name>
    <name evidence="17" type="ORF">SKP52_11985</name>
</gene>